<evidence type="ECO:0000256" key="2">
    <source>
        <dbReference type="SAM" id="Phobius"/>
    </source>
</evidence>
<evidence type="ECO:0000313" key="4">
    <source>
        <dbReference type="EMBL" id="CDF38288.1"/>
    </source>
</evidence>
<gene>
    <name evidence="4" type="ORF">CHC_T00006113001</name>
</gene>
<dbReference type="EMBL" id="HG001914">
    <property type="protein sequence ID" value="CDF38288.1"/>
    <property type="molecule type" value="Genomic_DNA"/>
</dbReference>
<feature type="compositionally biased region" description="Polar residues" evidence="1">
    <location>
        <begin position="502"/>
        <end position="511"/>
    </location>
</feature>
<dbReference type="GeneID" id="17325909"/>
<protein>
    <submittedName>
        <fullName evidence="4">Uncharacterized protein</fullName>
    </submittedName>
</protein>
<feature type="transmembrane region" description="Helical" evidence="2">
    <location>
        <begin position="345"/>
        <end position="366"/>
    </location>
</feature>
<evidence type="ECO:0000256" key="3">
    <source>
        <dbReference type="SAM" id="SignalP"/>
    </source>
</evidence>
<evidence type="ECO:0000313" key="5">
    <source>
        <dbReference type="Proteomes" id="UP000012073"/>
    </source>
</evidence>
<keyword evidence="2" id="KW-0812">Transmembrane</keyword>
<keyword evidence="2" id="KW-1133">Transmembrane helix</keyword>
<feature type="chain" id="PRO_5004454612" evidence="3">
    <location>
        <begin position="20"/>
        <end position="536"/>
    </location>
</feature>
<dbReference type="KEGG" id="ccp:CHC_T00006113001"/>
<proteinExistence type="predicted"/>
<dbReference type="Gramene" id="CDF38288">
    <property type="protein sequence ID" value="CDF38288"/>
    <property type="gene ID" value="CHC_T00006113001"/>
</dbReference>
<feature type="region of interest" description="Disordered" evidence="1">
    <location>
        <begin position="502"/>
        <end position="536"/>
    </location>
</feature>
<keyword evidence="2" id="KW-0472">Membrane</keyword>
<keyword evidence="5" id="KW-1185">Reference proteome</keyword>
<name>R7QKI0_CHOCR</name>
<dbReference type="RefSeq" id="XP_005718173.1">
    <property type="nucleotide sequence ID" value="XM_005718116.1"/>
</dbReference>
<accession>R7QKI0</accession>
<reference evidence="5" key="1">
    <citation type="journal article" date="2013" name="Proc. Natl. Acad. Sci. U.S.A.">
        <title>Genome structure and metabolic features in the red seaweed Chondrus crispus shed light on evolution of the Archaeplastida.</title>
        <authorList>
            <person name="Collen J."/>
            <person name="Porcel B."/>
            <person name="Carre W."/>
            <person name="Ball S.G."/>
            <person name="Chaparro C."/>
            <person name="Tonon T."/>
            <person name="Barbeyron T."/>
            <person name="Michel G."/>
            <person name="Noel B."/>
            <person name="Valentin K."/>
            <person name="Elias M."/>
            <person name="Artiguenave F."/>
            <person name="Arun A."/>
            <person name="Aury J.M."/>
            <person name="Barbosa-Neto J.F."/>
            <person name="Bothwell J.H."/>
            <person name="Bouget F.Y."/>
            <person name="Brillet L."/>
            <person name="Cabello-Hurtado F."/>
            <person name="Capella-Gutierrez S."/>
            <person name="Charrier B."/>
            <person name="Cladiere L."/>
            <person name="Cock J.M."/>
            <person name="Coelho S.M."/>
            <person name="Colleoni C."/>
            <person name="Czjzek M."/>
            <person name="Da Silva C."/>
            <person name="Delage L."/>
            <person name="Denoeud F."/>
            <person name="Deschamps P."/>
            <person name="Dittami S.M."/>
            <person name="Gabaldon T."/>
            <person name="Gachon C.M."/>
            <person name="Groisillier A."/>
            <person name="Herve C."/>
            <person name="Jabbari K."/>
            <person name="Katinka M."/>
            <person name="Kloareg B."/>
            <person name="Kowalczyk N."/>
            <person name="Labadie K."/>
            <person name="Leblanc C."/>
            <person name="Lopez P.J."/>
            <person name="McLachlan D.H."/>
            <person name="Meslet-Cladiere L."/>
            <person name="Moustafa A."/>
            <person name="Nehr Z."/>
            <person name="Nyvall Collen P."/>
            <person name="Panaud O."/>
            <person name="Partensky F."/>
            <person name="Poulain J."/>
            <person name="Rensing S.A."/>
            <person name="Rousvoal S."/>
            <person name="Samson G."/>
            <person name="Symeonidi A."/>
            <person name="Weissenbach J."/>
            <person name="Zambounis A."/>
            <person name="Wincker P."/>
            <person name="Boyen C."/>
        </authorList>
    </citation>
    <scope>NUCLEOTIDE SEQUENCE [LARGE SCALE GENOMIC DNA]</scope>
    <source>
        <strain evidence="5">cv. Stackhouse</strain>
    </source>
</reference>
<organism evidence="4 5">
    <name type="scientific">Chondrus crispus</name>
    <name type="common">Carrageen Irish moss</name>
    <name type="synonym">Polymorpha crispa</name>
    <dbReference type="NCBI Taxonomy" id="2769"/>
    <lineage>
        <taxon>Eukaryota</taxon>
        <taxon>Rhodophyta</taxon>
        <taxon>Florideophyceae</taxon>
        <taxon>Rhodymeniophycidae</taxon>
        <taxon>Gigartinales</taxon>
        <taxon>Gigartinaceae</taxon>
        <taxon>Chondrus</taxon>
    </lineage>
</organism>
<evidence type="ECO:0000256" key="1">
    <source>
        <dbReference type="SAM" id="MobiDB-lite"/>
    </source>
</evidence>
<sequence>MRLLFSLFCHAAMAWIARRENQNQGTEPTREGVVLSSHSLPKKFYTGQLQEESNCYIAYVKLAELCGMASEKQRTWLATLLTNCHLEGAGRKTIQWHPEHALRDVSPQEYSLVSRYIPLISDICDRTGNAHHLAMFQMRVDHDKKLWANIAELEEAVTKATEVNYDSERLFSRFDKVAEDALTRTKHLEDLTTHLGAATKELNQEHKELRMIQNDIQDSMTALSEEKRALAASALNFAQVASEKILSVEESIEFRNSYNELLTKYATLKENIHRETHKESMSELESRDHLWQRIFPFRQSSGLVAGVWFEIIPRLLWTSLMAPFRMTRILESLRMSGMLSGQGESIIVAMQIIFSFIGVILCYRVIVTLKTLAANGSSLRDFLDGSLQTLKALTSHLRSVYDRRSGEHSMRRKQAIVVSEEDKKVLLLELMKIADTLLDERLQTYLAQCIQSVPIDAALTDKLKEFLQAYDKEISKKICRIEKRQIIIFQQLREAQETTSLAYSKDTGQSMRRSRTDASAGATRLGASRRPGSEKV</sequence>
<feature type="signal peptide" evidence="3">
    <location>
        <begin position="1"/>
        <end position="19"/>
    </location>
</feature>
<dbReference type="AlphaFoldDB" id="R7QKI0"/>
<keyword evidence="3" id="KW-0732">Signal</keyword>
<dbReference type="Proteomes" id="UP000012073">
    <property type="component" value="Unassembled WGS sequence"/>
</dbReference>